<evidence type="ECO:0000313" key="3">
    <source>
        <dbReference type="EMBL" id="MBO8433489.1"/>
    </source>
</evidence>
<dbReference type="AlphaFoldDB" id="A0A9D9H2H2"/>
<comment type="caution">
    <text evidence="3">The sequence shown here is derived from an EMBL/GenBank/DDBJ whole genome shotgun (WGS) entry which is preliminary data.</text>
</comment>
<dbReference type="Proteomes" id="UP000823612">
    <property type="component" value="Unassembled WGS sequence"/>
</dbReference>
<proteinExistence type="predicted"/>
<organism evidence="3 4">
    <name type="scientific">Candidatus Pullibacteroides excrementavium</name>
    <dbReference type="NCBI Taxonomy" id="2840905"/>
    <lineage>
        <taxon>Bacteria</taxon>
        <taxon>Pseudomonadati</taxon>
        <taxon>Bacteroidota</taxon>
        <taxon>Bacteroidia</taxon>
        <taxon>Bacteroidales</taxon>
        <taxon>Candidatus Pullibacteroides</taxon>
    </lineage>
</organism>
<dbReference type="PANTHER" id="PTHR37292:SF2">
    <property type="entry name" value="DUF262 DOMAIN-CONTAINING PROTEIN"/>
    <property type="match status" value="1"/>
</dbReference>
<gene>
    <name evidence="3" type="ORF">IAB08_09410</name>
</gene>
<name>A0A9D9H2H2_9BACT</name>
<dbReference type="InterPro" id="IPR004919">
    <property type="entry name" value="GmrSD_N"/>
</dbReference>
<reference evidence="3" key="2">
    <citation type="journal article" date="2021" name="PeerJ">
        <title>Extensive microbial diversity within the chicken gut microbiome revealed by metagenomics and culture.</title>
        <authorList>
            <person name="Gilroy R."/>
            <person name="Ravi A."/>
            <person name="Getino M."/>
            <person name="Pursley I."/>
            <person name="Horton D.L."/>
            <person name="Alikhan N.F."/>
            <person name="Baker D."/>
            <person name="Gharbi K."/>
            <person name="Hall N."/>
            <person name="Watson M."/>
            <person name="Adriaenssens E.M."/>
            <person name="Foster-Nyarko E."/>
            <person name="Jarju S."/>
            <person name="Secka A."/>
            <person name="Antonio M."/>
            <person name="Oren A."/>
            <person name="Chaudhuri R.R."/>
            <person name="La Ragione R."/>
            <person name="Hildebrand F."/>
            <person name="Pallen M.J."/>
        </authorList>
    </citation>
    <scope>NUCLEOTIDE SEQUENCE</scope>
    <source>
        <strain evidence="3">2889</strain>
    </source>
</reference>
<feature type="domain" description="GmrSD restriction endonucleases N-terminal" evidence="1">
    <location>
        <begin position="19"/>
        <end position="282"/>
    </location>
</feature>
<evidence type="ECO:0000313" key="4">
    <source>
        <dbReference type="Proteomes" id="UP000823612"/>
    </source>
</evidence>
<protein>
    <submittedName>
        <fullName evidence="3">DUF262 domain-containing protein</fullName>
    </submittedName>
</protein>
<dbReference type="Pfam" id="PF03235">
    <property type="entry name" value="GmrSD_N"/>
    <property type="match status" value="1"/>
</dbReference>
<feature type="domain" description="GmrSD restriction endonucleases C-terminal" evidence="2">
    <location>
        <begin position="519"/>
        <end position="595"/>
    </location>
</feature>
<accession>A0A9D9H2H2</accession>
<evidence type="ECO:0000259" key="1">
    <source>
        <dbReference type="Pfam" id="PF03235"/>
    </source>
</evidence>
<evidence type="ECO:0000259" key="2">
    <source>
        <dbReference type="Pfam" id="PF07510"/>
    </source>
</evidence>
<dbReference type="InterPro" id="IPR011089">
    <property type="entry name" value="GmrSD_C"/>
</dbReference>
<dbReference type="PANTHER" id="PTHR37292">
    <property type="entry name" value="VNG6097C"/>
    <property type="match status" value="1"/>
</dbReference>
<dbReference type="EMBL" id="JADIMZ010000141">
    <property type="protein sequence ID" value="MBO8433489.1"/>
    <property type="molecule type" value="Genomic_DNA"/>
</dbReference>
<sequence>MLEHACSLETISRWASIDSKVRIPAFQRGLVWKPRQVELLWDSILRGFPIGSFVLSEEADGCYYLMDGQQRFNAIALGYDTLSGAKEGSDAVLWMDIALDAADRNTRKFWIKATTLAHPWGYGNDDECSTLSASQRREALEKYGISEDELYAKGVDLRKTYPFCAKRPFPLHYLLHAPVDTEEGFVESIGNSLRENKESYACLRGFDRLSPEDCSRLRALYPAFRQLKDCRVTFSSLSKNVVDGELKDAGVPEASSMTALEVLFTRLNTQGTRISQDDLRYSAIKAYWPEIKEENDRVAACYMSPSKLAMLVFRLAKSVEEKNDKLGFQAEMDIWHIRRLAQDPELKARVLRMYETRNGDESLLASMLRQIDAWFGIPAPDGMPRVLRTGMATHSPDLYLLLMWMVYSKVDLKPGFISGLALYLHWFAKDMRKIVNLVYGRCLQQGFTEGVIRGAVADAVSLDYLIGLYSAAEMKRFFEIKVSRDWRVGKAEEHSRWYAFYERVAWQNRATREMLIYAQRKYINKHFMAYDPARRDLWAEQNRPWDFDHIVPQNWVSGQRGEYREYCKVWLNNIGNIAAIPFSVNREKSDKGDWEFYRQNAEDLFFEEVPVRPDLTFSQAEAGIFAEKTHERCCRIYGECYDAMLGFLNAVPDSGKVVSRKGICQDVQKALKEKGRDFRFYFVGSDGREERDYALIQEEDWSRTWISVAMPVGGKYDGKYMVSFTTSLREEDDGLAYYELGLRRFPGAGAWKSKDAVRTKLEEVKDKFPGYEMDEGSWWLMCRIRTEKLQAADIVCELEKLAEVFG</sequence>
<dbReference type="Pfam" id="PF07510">
    <property type="entry name" value="GmrSD_C"/>
    <property type="match status" value="1"/>
</dbReference>
<reference evidence="3" key="1">
    <citation type="submission" date="2020-10" db="EMBL/GenBank/DDBJ databases">
        <authorList>
            <person name="Gilroy R."/>
        </authorList>
    </citation>
    <scope>NUCLEOTIDE SEQUENCE</scope>
    <source>
        <strain evidence="3">2889</strain>
    </source>
</reference>